<dbReference type="GO" id="GO:0042600">
    <property type="term" value="C:egg chorion"/>
    <property type="evidence" value="ECO:0007669"/>
    <property type="project" value="EnsemblMetazoa"/>
</dbReference>
<name>B3MSK3_DROAN</name>
<evidence type="ECO:0000256" key="2">
    <source>
        <dbReference type="SAM" id="SignalP"/>
    </source>
</evidence>
<dbReference type="PANTHER" id="PTHR45733">
    <property type="entry name" value="FORMIN-J"/>
    <property type="match status" value="1"/>
</dbReference>
<dbReference type="GeneID" id="6503477"/>
<gene>
    <name evidence="3" type="primary">Dana\GF20785</name>
    <name evidence="3" type="synonym">dana_GLEANR_4038</name>
    <name evidence="3" type="ORF">GF20785</name>
</gene>
<dbReference type="FunCoup" id="B3MSK3">
    <property type="interactions" value="18"/>
</dbReference>
<proteinExistence type="predicted"/>
<keyword evidence="4" id="KW-1185">Reference proteome</keyword>
<dbReference type="AlphaFoldDB" id="B3MSK3"/>
<dbReference type="Proteomes" id="UP000007801">
    <property type="component" value="Unassembled WGS sequence"/>
</dbReference>
<dbReference type="HOGENOM" id="CLU_266992_0_0_1"/>
<accession>B3MSK3</accession>
<dbReference type="STRING" id="7217.B3MSK3"/>
<protein>
    <submittedName>
        <fullName evidence="3">Uncharacterized protein</fullName>
    </submittedName>
</protein>
<keyword evidence="2" id="KW-0732">Signal</keyword>
<reference evidence="3 4" key="1">
    <citation type="journal article" date="2007" name="Nature">
        <title>Evolution of genes and genomes on the Drosophila phylogeny.</title>
        <authorList>
            <consortium name="Drosophila 12 Genomes Consortium"/>
            <person name="Clark A.G."/>
            <person name="Eisen M.B."/>
            <person name="Smith D.R."/>
            <person name="Bergman C.M."/>
            <person name="Oliver B."/>
            <person name="Markow T.A."/>
            <person name="Kaufman T.C."/>
            <person name="Kellis M."/>
            <person name="Gelbart W."/>
            <person name="Iyer V.N."/>
            <person name="Pollard D.A."/>
            <person name="Sackton T.B."/>
            <person name="Larracuente A.M."/>
            <person name="Singh N.D."/>
            <person name="Abad J.P."/>
            <person name="Abt D.N."/>
            <person name="Adryan B."/>
            <person name="Aguade M."/>
            <person name="Akashi H."/>
            <person name="Anderson W.W."/>
            <person name="Aquadro C.F."/>
            <person name="Ardell D.H."/>
            <person name="Arguello R."/>
            <person name="Artieri C.G."/>
            <person name="Barbash D.A."/>
            <person name="Barker D."/>
            <person name="Barsanti P."/>
            <person name="Batterham P."/>
            <person name="Batzoglou S."/>
            <person name="Begun D."/>
            <person name="Bhutkar A."/>
            <person name="Blanco E."/>
            <person name="Bosak S.A."/>
            <person name="Bradley R.K."/>
            <person name="Brand A.D."/>
            <person name="Brent M.R."/>
            <person name="Brooks A.N."/>
            <person name="Brown R.H."/>
            <person name="Butlin R.K."/>
            <person name="Caggese C."/>
            <person name="Calvi B.R."/>
            <person name="Bernardo de Carvalho A."/>
            <person name="Caspi A."/>
            <person name="Castrezana S."/>
            <person name="Celniker S.E."/>
            <person name="Chang J.L."/>
            <person name="Chapple C."/>
            <person name="Chatterji S."/>
            <person name="Chinwalla A."/>
            <person name="Civetta A."/>
            <person name="Clifton S.W."/>
            <person name="Comeron J.M."/>
            <person name="Costello J.C."/>
            <person name="Coyne J.A."/>
            <person name="Daub J."/>
            <person name="David R.G."/>
            <person name="Delcher A.L."/>
            <person name="Delehaunty K."/>
            <person name="Do C.B."/>
            <person name="Ebling H."/>
            <person name="Edwards K."/>
            <person name="Eickbush T."/>
            <person name="Evans J.D."/>
            <person name="Filipski A."/>
            <person name="Findeiss S."/>
            <person name="Freyhult E."/>
            <person name="Fulton L."/>
            <person name="Fulton R."/>
            <person name="Garcia A.C."/>
            <person name="Gardiner A."/>
            <person name="Garfield D.A."/>
            <person name="Garvin B.E."/>
            <person name="Gibson G."/>
            <person name="Gilbert D."/>
            <person name="Gnerre S."/>
            <person name="Godfrey J."/>
            <person name="Good R."/>
            <person name="Gotea V."/>
            <person name="Gravely B."/>
            <person name="Greenberg A.J."/>
            <person name="Griffiths-Jones S."/>
            <person name="Gross S."/>
            <person name="Guigo R."/>
            <person name="Gustafson E.A."/>
            <person name="Haerty W."/>
            <person name="Hahn M.W."/>
            <person name="Halligan D.L."/>
            <person name="Halpern A.L."/>
            <person name="Halter G.M."/>
            <person name="Han M.V."/>
            <person name="Heger A."/>
            <person name="Hillier L."/>
            <person name="Hinrichs A.S."/>
            <person name="Holmes I."/>
            <person name="Hoskins R.A."/>
            <person name="Hubisz M.J."/>
            <person name="Hultmark D."/>
            <person name="Huntley M.A."/>
            <person name="Jaffe D.B."/>
            <person name="Jagadeeshan S."/>
            <person name="Jeck W.R."/>
            <person name="Johnson J."/>
            <person name="Jones C.D."/>
            <person name="Jordan W.C."/>
            <person name="Karpen G.H."/>
            <person name="Kataoka E."/>
            <person name="Keightley P.D."/>
            <person name="Kheradpour P."/>
            <person name="Kirkness E.F."/>
            <person name="Koerich L.B."/>
            <person name="Kristiansen K."/>
            <person name="Kudrna D."/>
            <person name="Kulathinal R.J."/>
            <person name="Kumar S."/>
            <person name="Kwok R."/>
            <person name="Lander E."/>
            <person name="Langley C.H."/>
            <person name="Lapoint R."/>
            <person name="Lazzaro B.P."/>
            <person name="Lee S.J."/>
            <person name="Levesque L."/>
            <person name="Li R."/>
            <person name="Lin C.F."/>
            <person name="Lin M.F."/>
            <person name="Lindblad-Toh K."/>
            <person name="Llopart A."/>
            <person name="Long M."/>
            <person name="Low L."/>
            <person name="Lozovsky E."/>
            <person name="Lu J."/>
            <person name="Luo M."/>
            <person name="Machado C.A."/>
            <person name="Makalowski W."/>
            <person name="Marzo M."/>
            <person name="Matsuda M."/>
            <person name="Matzkin L."/>
            <person name="McAllister B."/>
            <person name="McBride C.S."/>
            <person name="McKernan B."/>
            <person name="McKernan K."/>
            <person name="Mendez-Lago M."/>
            <person name="Minx P."/>
            <person name="Mollenhauer M.U."/>
            <person name="Montooth K."/>
            <person name="Mount S.M."/>
            <person name="Mu X."/>
            <person name="Myers E."/>
            <person name="Negre B."/>
            <person name="Newfeld S."/>
            <person name="Nielsen R."/>
            <person name="Noor M.A."/>
            <person name="O'Grady P."/>
            <person name="Pachter L."/>
            <person name="Papaceit M."/>
            <person name="Parisi M.J."/>
            <person name="Parisi M."/>
            <person name="Parts L."/>
            <person name="Pedersen J.S."/>
            <person name="Pesole G."/>
            <person name="Phillippy A.M."/>
            <person name="Ponting C.P."/>
            <person name="Pop M."/>
            <person name="Porcelli D."/>
            <person name="Powell J.R."/>
            <person name="Prohaska S."/>
            <person name="Pruitt K."/>
            <person name="Puig M."/>
            <person name="Quesneville H."/>
            <person name="Ram K.R."/>
            <person name="Rand D."/>
            <person name="Rasmussen M.D."/>
            <person name="Reed L.K."/>
            <person name="Reenan R."/>
            <person name="Reily A."/>
            <person name="Remington K.A."/>
            <person name="Rieger T.T."/>
            <person name="Ritchie M.G."/>
            <person name="Robin C."/>
            <person name="Rogers Y.H."/>
            <person name="Rohde C."/>
            <person name="Rozas J."/>
            <person name="Rubenfield M.J."/>
            <person name="Ruiz A."/>
            <person name="Russo S."/>
            <person name="Salzberg S.L."/>
            <person name="Sanchez-Gracia A."/>
            <person name="Saranga D.J."/>
            <person name="Sato H."/>
            <person name="Schaeffer S.W."/>
            <person name="Schatz M.C."/>
            <person name="Schlenke T."/>
            <person name="Schwartz R."/>
            <person name="Segarra C."/>
            <person name="Singh R.S."/>
            <person name="Sirot L."/>
            <person name="Sirota M."/>
            <person name="Sisneros N.B."/>
            <person name="Smith C.D."/>
            <person name="Smith T.F."/>
            <person name="Spieth J."/>
            <person name="Stage D.E."/>
            <person name="Stark A."/>
            <person name="Stephan W."/>
            <person name="Strausberg R.L."/>
            <person name="Strempel S."/>
            <person name="Sturgill D."/>
            <person name="Sutton G."/>
            <person name="Sutton G.G."/>
            <person name="Tao W."/>
            <person name="Teichmann S."/>
            <person name="Tobari Y.N."/>
            <person name="Tomimura Y."/>
            <person name="Tsolas J.M."/>
            <person name="Valente V.L."/>
            <person name="Venter E."/>
            <person name="Venter J.C."/>
            <person name="Vicario S."/>
            <person name="Vieira F.G."/>
            <person name="Vilella A.J."/>
            <person name="Villasante A."/>
            <person name="Walenz B."/>
            <person name="Wang J."/>
            <person name="Wasserman M."/>
            <person name="Watts T."/>
            <person name="Wilson D."/>
            <person name="Wilson R.K."/>
            <person name="Wing R.A."/>
            <person name="Wolfner M.F."/>
            <person name="Wong A."/>
            <person name="Wong G.K."/>
            <person name="Wu C.I."/>
            <person name="Wu G."/>
            <person name="Yamamoto D."/>
            <person name="Yang H.P."/>
            <person name="Yang S.P."/>
            <person name="Yorke J.A."/>
            <person name="Yoshida K."/>
            <person name="Zdobnov E."/>
            <person name="Zhang P."/>
            <person name="Zhang Y."/>
            <person name="Zimin A.V."/>
            <person name="Baldwin J."/>
            <person name="Abdouelleil A."/>
            <person name="Abdulkadir J."/>
            <person name="Abebe A."/>
            <person name="Abera B."/>
            <person name="Abreu J."/>
            <person name="Acer S.C."/>
            <person name="Aftuck L."/>
            <person name="Alexander A."/>
            <person name="An P."/>
            <person name="Anderson E."/>
            <person name="Anderson S."/>
            <person name="Arachi H."/>
            <person name="Azer M."/>
            <person name="Bachantsang P."/>
            <person name="Barry A."/>
            <person name="Bayul T."/>
            <person name="Berlin A."/>
            <person name="Bessette D."/>
            <person name="Bloom T."/>
            <person name="Blye J."/>
            <person name="Boguslavskiy L."/>
            <person name="Bonnet C."/>
            <person name="Boukhgalter B."/>
            <person name="Bourzgui I."/>
            <person name="Brown A."/>
            <person name="Cahill P."/>
            <person name="Channer S."/>
            <person name="Cheshatsang Y."/>
            <person name="Chuda L."/>
            <person name="Citroen M."/>
            <person name="Collymore A."/>
            <person name="Cooke P."/>
            <person name="Costello M."/>
            <person name="D'Aco K."/>
            <person name="Daza R."/>
            <person name="De Haan G."/>
            <person name="DeGray S."/>
            <person name="DeMaso C."/>
            <person name="Dhargay N."/>
            <person name="Dooley K."/>
            <person name="Dooley E."/>
            <person name="Doricent M."/>
            <person name="Dorje P."/>
            <person name="Dorjee K."/>
            <person name="Dupes A."/>
            <person name="Elong R."/>
            <person name="Falk J."/>
            <person name="Farina A."/>
            <person name="Faro S."/>
            <person name="Ferguson D."/>
            <person name="Fisher S."/>
            <person name="Foley C.D."/>
            <person name="Franke A."/>
            <person name="Friedrich D."/>
            <person name="Gadbois L."/>
            <person name="Gearin G."/>
            <person name="Gearin C.R."/>
            <person name="Giannoukos G."/>
            <person name="Goode T."/>
            <person name="Graham J."/>
            <person name="Grandbois E."/>
            <person name="Grewal S."/>
            <person name="Gyaltsen K."/>
            <person name="Hafez N."/>
            <person name="Hagos B."/>
            <person name="Hall J."/>
            <person name="Henson C."/>
            <person name="Hollinger A."/>
            <person name="Honan T."/>
            <person name="Huard M.D."/>
            <person name="Hughes L."/>
            <person name="Hurhula B."/>
            <person name="Husby M.E."/>
            <person name="Kamat A."/>
            <person name="Kanga B."/>
            <person name="Kashin S."/>
            <person name="Khazanovich D."/>
            <person name="Kisner P."/>
            <person name="Lance K."/>
            <person name="Lara M."/>
            <person name="Lee W."/>
            <person name="Lennon N."/>
            <person name="Letendre F."/>
            <person name="LeVine R."/>
            <person name="Lipovsky A."/>
            <person name="Liu X."/>
            <person name="Liu J."/>
            <person name="Liu S."/>
            <person name="Lokyitsang T."/>
            <person name="Lokyitsang Y."/>
            <person name="Lubonja R."/>
            <person name="Lui A."/>
            <person name="MacDonald P."/>
            <person name="Magnisalis V."/>
            <person name="Maru K."/>
            <person name="Matthews C."/>
            <person name="McCusker W."/>
            <person name="McDonough S."/>
            <person name="Mehta T."/>
            <person name="Meldrim J."/>
            <person name="Meneus L."/>
            <person name="Mihai O."/>
            <person name="Mihalev A."/>
            <person name="Mihova T."/>
            <person name="Mittelman R."/>
            <person name="Mlenga V."/>
            <person name="Montmayeur A."/>
            <person name="Mulrain L."/>
            <person name="Navidi A."/>
            <person name="Naylor J."/>
            <person name="Negash T."/>
            <person name="Nguyen T."/>
            <person name="Nguyen N."/>
            <person name="Nicol R."/>
            <person name="Norbu C."/>
            <person name="Norbu N."/>
            <person name="Novod N."/>
            <person name="O'Neill B."/>
            <person name="Osman S."/>
            <person name="Markiewicz E."/>
            <person name="Oyono O.L."/>
            <person name="Patti C."/>
            <person name="Phunkhang P."/>
            <person name="Pierre F."/>
            <person name="Priest M."/>
            <person name="Raghuraman S."/>
            <person name="Rege F."/>
            <person name="Reyes R."/>
            <person name="Rise C."/>
            <person name="Rogov P."/>
            <person name="Ross K."/>
            <person name="Ryan E."/>
            <person name="Settipalli S."/>
            <person name="Shea T."/>
            <person name="Sherpa N."/>
            <person name="Shi L."/>
            <person name="Shih D."/>
            <person name="Sparrow T."/>
            <person name="Spaulding J."/>
            <person name="Stalker J."/>
            <person name="Stange-Thomann N."/>
            <person name="Stavropoulos S."/>
            <person name="Stone C."/>
            <person name="Strader C."/>
            <person name="Tesfaye S."/>
            <person name="Thomson T."/>
            <person name="Thoulutsang Y."/>
            <person name="Thoulutsang D."/>
            <person name="Topham K."/>
            <person name="Topping I."/>
            <person name="Tsamla T."/>
            <person name="Vassiliev H."/>
            <person name="Vo A."/>
            <person name="Wangchuk T."/>
            <person name="Wangdi T."/>
            <person name="Weiand M."/>
            <person name="Wilkinson J."/>
            <person name="Wilson A."/>
            <person name="Yadav S."/>
            <person name="Young G."/>
            <person name="Yu Q."/>
            <person name="Zembek L."/>
            <person name="Zhong D."/>
            <person name="Zimmer A."/>
            <person name="Zwirko Z."/>
            <person name="Jaffe D.B."/>
            <person name="Alvarez P."/>
            <person name="Brockman W."/>
            <person name="Butler J."/>
            <person name="Chin C."/>
            <person name="Gnerre S."/>
            <person name="Grabherr M."/>
            <person name="Kleber M."/>
            <person name="Mauceli E."/>
            <person name="MacCallum I."/>
        </authorList>
    </citation>
    <scope>NUCLEOTIDE SEQUENCE [LARGE SCALE GENOMIC DNA]</scope>
    <source>
        <strain evidence="4">Tucson 14024-0371.13</strain>
    </source>
</reference>
<dbReference type="OMA" id="CYRRYCR"/>
<evidence type="ECO:0000313" key="3">
    <source>
        <dbReference type="EMBL" id="EDV34758.1"/>
    </source>
</evidence>
<dbReference type="OrthoDB" id="7869599at2759"/>
<dbReference type="KEGG" id="dan:6503477"/>
<feature type="compositionally biased region" description="Pro residues" evidence="1">
    <location>
        <begin position="992"/>
        <end position="1074"/>
    </location>
</feature>
<feature type="compositionally biased region" description="Low complexity" evidence="1">
    <location>
        <begin position="511"/>
        <end position="553"/>
    </location>
</feature>
<dbReference type="eggNOG" id="ENOG502SEDG">
    <property type="taxonomic scope" value="Eukaryota"/>
</dbReference>
<feature type="compositionally biased region" description="Low complexity" evidence="1">
    <location>
        <begin position="980"/>
        <end position="991"/>
    </location>
</feature>
<dbReference type="PhylomeDB" id="B3MSK3"/>
<sequence length="1107" mass="113313">MWRLHLFLVVSTCFYIPHDAKPTKRSTILDKGAPFASSTPASLTTLVLDVMAASSSTAATTTMLFSTTTETAPRTQRVTNIGRLAAKDLADLLLASMQARGTKLTPAQEATMKTLRTPDAKDSKANTVLLNLGMDVIIEILIGTRQEATCGRVIRDIEKSQDRNSLTLTLRSFLALCTFNGIECSADEVVQVIKGSQTRQRQQAKAMEEQAEGSGIRTARRVGEVKDDRESVLSFLRERNLAEHSAILNTLLQVCGASGGESHKIIRNLREMSPDSLSLVQVNAFSLLSVSLLDSLTTIAEGKPSGLCAATTDSWIVRLLSMGVAKSVLLGLMTALDRTITAPNTMDQIANAAALNSADITDSKPLINSKTFTAAKRPSRSGNTIDAGTQSLLDGVAQQNNFLAGVDLPAAVLLQAATNAAKSGNVINVADSNVLKGTANQQNDVADLLVAPAVNPILLSQIPGGLEGNIVKTGSGTKIIGNNNVRNALVTGQVAAAVQAVAASTADGTASSPSSSTGSSGSSSSSSSSGTPSSSTGSSGTSSSSGTPSSSTTLVQNAGNVINEGTGNNIKDLIPLSLPAGLNLPLLSEVLPGTPAGNSLTQGPTAVVKGNNNTVERVIAADVPVQLFLLVISEVLGVPVQNIIKKDSDVVIDGNNNHVFTLVKAQVIVQGLVAVLNSFSNGTTGNGLLSTLNGLVLTNLGNLLGSILGGNTSSTSKSGTGGLISGLLGGLLNSNGLVGGVGGLLGVVLGIVRPLLSGVLKGVGGLLGGLLGSGSPVGGLLGGVLGGSSASSTGLLGGILGSAGGTGGILGGLLDNVGTTAGSSSSGSSSSGTTTSNGTFAGNSLSQDPHVFIQGNDNVFATLVDLNGNVLAQIPILSDLIGILGLGNIVRSGPKMIIVGNNNKVTRLINLDITALLFLDVLNILQGSGGVCNIIDEGPGTKIVGDNNEVFQLIDLDLSILLSVDVLSQLISTLANDCGSTTTTTTTTTATPPTPSPPTPSPPTPSPPTAEPPTEPPYGPPTNEPPTNEPPTNPPPTQQPPTNQPPTNQPPTNQPPTNQPPTNQPPTSRPPSPSPNNCYRRYCRKWRTRPSYLCYKHCGGDYTYRPN</sequence>
<feature type="chain" id="PRO_5002790762" evidence="2">
    <location>
        <begin position="21"/>
        <end position="1107"/>
    </location>
</feature>
<feature type="region of interest" description="Disordered" evidence="1">
    <location>
        <begin position="977"/>
        <end position="1080"/>
    </location>
</feature>
<evidence type="ECO:0000313" key="4">
    <source>
        <dbReference type="Proteomes" id="UP000007801"/>
    </source>
</evidence>
<dbReference type="PANTHER" id="PTHR45733:SF7">
    <property type="entry name" value="C2 TENSIN-TYPE DOMAIN-CONTAINING PROTEIN"/>
    <property type="match status" value="1"/>
</dbReference>
<organism evidence="3 4">
    <name type="scientific">Drosophila ananassae</name>
    <name type="common">Fruit fly</name>
    <dbReference type="NCBI Taxonomy" id="7217"/>
    <lineage>
        <taxon>Eukaryota</taxon>
        <taxon>Metazoa</taxon>
        <taxon>Ecdysozoa</taxon>
        <taxon>Arthropoda</taxon>
        <taxon>Hexapoda</taxon>
        <taxon>Insecta</taxon>
        <taxon>Pterygota</taxon>
        <taxon>Neoptera</taxon>
        <taxon>Endopterygota</taxon>
        <taxon>Diptera</taxon>
        <taxon>Brachycera</taxon>
        <taxon>Muscomorpha</taxon>
        <taxon>Ephydroidea</taxon>
        <taxon>Drosophilidae</taxon>
        <taxon>Drosophila</taxon>
        <taxon>Sophophora</taxon>
    </lineage>
</organism>
<evidence type="ECO:0000256" key="1">
    <source>
        <dbReference type="SAM" id="MobiDB-lite"/>
    </source>
</evidence>
<feature type="region of interest" description="Disordered" evidence="1">
    <location>
        <begin position="506"/>
        <end position="554"/>
    </location>
</feature>
<dbReference type="InterPro" id="IPR051144">
    <property type="entry name" value="Formin_homology_domain"/>
</dbReference>
<dbReference type="EMBL" id="CH902622">
    <property type="protein sequence ID" value="EDV34758.1"/>
    <property type="molecule type" value="Genomic_DNA"/>
</dbReference>
<feature type="signal peptide" evidence="2">
    <location>
        <begin position="1"/>
        <end position="20"/>
    </location>
</feature>
<dbReference type="InParanoid" id="B3MSK3"/>